<evidence type="ECO:0000313" key="1">
    <source>
        <dbReference type="EMBL" id="ELP33053.1"/>
    </source>
</evidence>
<evidence type="ECO:0000313" key="2">
    <source>
        <dbReference type="Proteomes" id="UP000010959"/>
    </source>
</evidence>
<comment type="caution">
    <text evidence="1">The sequence shown here is derived from an EMBL/GenBank/DDBJ whole genome shotgun (WGS) entry which is preliminary data.</text>
</comment>
<dbReference type="EMBL" id="AMWG01000075">
    <property type="protein sequence ID" value="ELP33053.1"/>
    <property type="molecule type" value="Genomic_DNA"/>
</dbReference>
<protein>
    <submittedName>
        <fullName evidence="1">Uncharacterized protein</fullName>
    </submittedName>
</protein>
<dbReference type="Proteomes" id="UP000010959">
    <property type="component" value="Unassembled WGS sequence"/>
</dbReference>
<gene>
    <name evidence="1" type="ORF">RBSWK_02899</name>
</gene>
<dbReference type="AlphaFoldDB" id="L7CGC6"/>
<reference evidence="1 2" key="1">
    <citation type="journal article" date="2013" name="Mar. Genomics">
        <title>Expression of sulfatases in Rhodopirellula baltica and the diversity of sulfatases in the genus Rhodopirellula.</title>
        <authorList>
            <person name="Wegner C.E."/>
            <person name="Richter-Heitmann T."/>
            <person name="Klindworth A."/>
            <person name="Klockow C."/>
            <person name="Richter M."/>
            <person name="Achstetter T."/>
            <person name="Glockner F.O."/>
            <person name="Harder J."/>
        </authorList>
    </citation>
    <scope>NUCLEOTIDE SEQUENCE [LARGE SCALE GENOMIC DNA]</scope>
    <source>
        <strain evidence="1 2">SWK14</strain>
    </source>
</reference>
<proteinExistence type="predicted"/>
<dbReference type="PATRIC" id="fig|993516.3.peg.3083"/>
<organism evidence="1 2">
    <name type="scientific">Rhodopirellula baltica SWK14</name>
    <dbReference type="NCBI Taxonomy" id="993516"/>
    <lineage>
        <taxon>Bacteria</taxon>
        <taxon>Pseudomonadati</taxon>
        <taxon>Planctomycetota</taxon>
        <taxon>Planctomycetia</taxon>
        <taxon>Pirellulales</taxon>
        <taxon>Pirellulaceae</taxon>
        <taxon>Rhodopirellula</taxon>
    </lineage>
</organism>
<dbReference type="RefSeq" id="WP_007337867.1">
    <property type="nucleotide sequence ID" value="NZ_AMWG01000075.1"/>
</dbReference>
<name>L7CGC6_RHOBT</name>
<sequence>MIDDSDSELVGDTVERILKLHGNQLDIYSIPKPHQIVLAVNQAHA</sequence>
<accession>L7CGC6</accession>